<keyword evidence="1" id="KW-0812">Transmembrane</keyword>
<dbReference type="EMBL" id="CCXY01000130">
    <property type="protein sequence ID" value="CEG12336.1"/>
    <property type="molecule type" value="Genomic_DNA"/>
</dbReference>
<feature type="transmembrane region" description="Helical" evidence="1">
    <location>
        <begin position="75"/>
        <end position="94"/>
    </location>
</feature>
<sequence length="98" mass="10913">MDSANSTIKDEKKLIIIDEEILEKEAKELGKYAEKQYEYNGFWRPVVGGLLFGLGGATVVMAAVFGWTYHLLGQGFLTMFFAMVIGFTMLYIGIGMTS</sequence>
<gene>
    <name evidence="2" type="ORF">MSIBF_A2150004</name>
</gene>
<evidence type="ECO:0000313" key="2">
    <source>
        <dbReference type="EMBL" id="CEG12336.1"/>
    </source>
</evidence>
<keyword evidence="1" id="KW-0472">Membrane</keyword>
<keyword evidence="1" id="KW-1133">Transmembrane helix</keyword>
<evidence type="ECO:0000256" key="1">
    <source>
        <dbReference type="SAM" id="Phobius"/>
    </source>
</evidence>
<name>A0A098E9Y5_9ZZZZ</name>
<accession>A0A098E9Y5</accession>
<feature type="transmembrane region" description="Helical" evidence="1">
    <location>
        <begin position="46"/>
        <end position="69"/>
    </location>
</feature>
<reference evidence="2" key="1">
    <citation type="submission" date="2014-09" db="EMBL/GenBank/DDBJ databases">
        <authorList>
            <person name="Probst J Alexander"/>
        </authorList>
    </citation>
    <scope>NUCLEOTIDE SEQUENCE</scope>
</reference>
<dbReference type="AlphaFoldDB" id="A0A098E9Y5"/>
<organism evidence="2">
    <name type="scientific">groundwater metagenome</name>
    <dbReference type="NCBI Taxonomy" id="717931"/>
    <lineage>
        <taxon>unclassified sequences</taxon>
        <taxon>metagenomes</taxon>
        <taxon>ecological metagenomes</taxon>
    </lineage>
</organism>
<protein>
    <submittedName>
        <fullName evidence="2">Uncharacterized protein</fullName>
    </submittedName>
</protein>
<proteinExistence type="predicted"/>